<dbReference type="GO" id="GO:0043409">
    <property type="term" value="P:negative regulation of MAPK cascade"/>
    <property type="evidence" value="ECO:0007669"/>
    <property type="project" value="TreeGrafter"/>
</dbReference>
<reference evidence="3" key="2">
    <citation type="submission" date="2025-09" db="UniProtKB">
        <authorList>
            <consortium name="Ensembl"/>
        </authorList>
    </citation>
    <scope>IDENTIFICATION</scope>
</reference>
<keyword evidence="4" id="KW-1185">Reference proteome</keyword>
<dbReference type="InterPro" id="IPR029021">
    <property type="entry name" value="Prot-tyrosine_phosphatase-like"/>
</dbReference>
<dbReference type="GO" id="GO:0033549">
    <property type="term" value="F:MAP kinase phosphatase activity"/>
    <property type="evidence" value="ECO:0007669"/>
    <property type="project" value="TreeGrafter"/>
</dbReference>
<dbReference type="GO" id="GO:0005737">
    <property type="term" value="C:cytoplasm"/>
    <property type="evidence" value="ECO:0007669"/>
    <property type="project" value="TreeGrafter"/>
</dbReference>
<organism evidence="3 4">
    <name type="scientific">Cyprinus carpio</name>
    <name type="common">Common carp</name>
    <dbReference type="NCBI Taxonomy" id="7962"/>
    <lineage>
        <taxon>Eukaryota</taxon>
        <taxon>Metazoa</taxon>
        <taxon>Chordata</taxon>
        <taxon>Craniata</taxon>
        <taxon>Vertebrata</taxon>
        <taxon>Euteleostomi</taxon>
        <taxon>Actinopterygii</taxon>
        <taxon>Neopterygii</taxon>
        <taxon>Teleostei</taxon>
        <taxon>Ostariophysi</taxon>
        <taxon>Cypriniformes</taxon>
        <taxon>Cyprinidae</taxon>
        <taxon>Cyprininae</taxon>
        <taxon>Cyprinus</taxon>
    </lineage>
</organism>
<name>A0A8C1LNT7_CYPCA</name>
<sequence length="195" mass="22673">MKYSNLETAMDRAKLKEMGISHILNTAAYKEYLQGKINTRAVITYYGVLVMDGHRFDISKDLFPASEFIHKTLSNTENKLLVHCIDGDSHSATLFSGDAIDHVIDKRWIRPNRDFLKQLTILDSNLKSQPILKLKKRVQLKKQSKVKKKREHRLKKRILQLKIRTVKSPLIKIKHFVSIIFKYTLFLKYCGLASC</sequence>
<evidence type="ECO:0000259" key="2">
    <source>
        <dbReference type="Pfam" id="PF00782"/>
    </source>
</evidence>
<proteinExistence type="predicted"/>
<feature type="domain" description="Dual specificity phosphatase catalytic" evidence="2">
    <location>
        <begin position="8"/>
        <end position="95"/>
    </location>
</feature>
<dbReference type="Ensembl" id="ENSCCRT00010069774.1">
    <property type="protein sequence ID" value="ENSCCRP00010063538.1"/>
    <property type="gene ID" value="ENSCCRG00010027093.1"/>
</dbReference>
<dbReference type="AlphaFoldDB" id="A0A8C1LNT7"/>
<dbReference type="PANTHER" id="PTHR45682">
    <property type="entry name" value="AGAP008228-PA"/>
    <property type="match status" value="1"/>
</dbReference>
<evidence type="ECO:0000313" key="4">
    <source>
        <dbReference type="Proteomes" id="UP000694427"/>
    </source>
</evidence>
<dbReference type="InterPro" id="IPR020405">
    <property type="entry name" value="Atypical_DUSP_subfamA"/>
</dbReference>
<dbReference type="Gene3D" id="3.90.190.10">
    <property type="entry name" value="Protein tyrosine phosphatase superfamily"/>
    <property type="match status" value="1"/>
</dbReference>
<dbReference type="PANTHER" id="PTHR45682:SF3">
    <property type="entry name" value="DUAL SPECIFICITY PROTEIN PHOSPHATASE"/>
    <property type="match status" value="1"/>
</dbReference>
<dbReference type="Proteomes" id="UP000694427">
    <property type="component" value="Unplaced"/>
</dbReference>
<dbReference type="Pfam" id="PF00782">
    <property type="entry name" value="DSPc"/>
    <property type="match status" value="1"/>
</dbReference>
<dbReference type="InterPro" id="IPR000340">
    <property type="entry name" value="Dual-sp_phosphatase_cat-dom"/>
</dbReference>
<protein>
    <recommendedName>
        <fullName evidence="2">Dual specificity phosphatase catalytic domain-containing protein</fullName>
    </recommendedName>
</protein>
<dbReference type="GO" id="GO:0008138">
    <property type="term" value="F:protein tyrosine/serine/threonine phosphatase activity"/>
    <property type="evidence" value="ECO:0007669"/>
    <property type="project" value="InterPro"/>
</dbReference>
<accession>A0A8C1LNT7</accession>
<reference evidence="3" key="1">
    <citation type="submission" date="2025-08" db="UniProtKB">
        <authorList>
            <consortium name="Ensembl"/>
        </authorList>
    </citation>
    <scope>IDENTIFICATION</scope>
</reference>
<evidence type="ECO:0000313" key="3">
    <source>
        <dbReference type="Ensembl" id="ENSCCRP00010063538.1"/>
    </source>
</evidence>
<dbReference type="SUPFAM" id="SSF52799">
    <property type="entry name" value="(Phosphotyrosine protein) phosphatases II"/>
    <property type="match status" value="1"/>
</dbReference>
<feature type="active site" description="Phosphocysteine intermediate" evidence="1">
    <location>
        <position position="84"/>
    </location>
</feature>
<evidence type="ECO:0000256" key="1">
    <source>
        <dbReference type="PIRSR" id="PIRSR620405-1"/>
    </source>
</evidence>